<dbReference type="EC" id="1.-.-.-" evidence="7"/>
<keyword evidence="4 7" id="KW-0521">NADP</keyword>
<gene>
    <name evidence="10" type="ORF">SAMN00790413_02480</name>
</gene>
<dbReference type="EMBL" id="FWWU01000009">
    <property type="protein sequence ID" value="SMB94674.1"/>
    <property type="molecule type" value="Genomic_DNA"/>
</dbReference>
<proteinExistence type="inferred from homology"/>
<dbReference type="InterPro" id="IPR000415">
    <property type="entry name" value="Nitroreductase-like"/>
</dbReference>
<evidence type="ECO:0000256" key="8">
    <source>
        <dbReference type="PIRSR" id="PIRSR000232-1"/>
    </source>
</evidence>
<feature type="binding site" evidence="8">
    <location>
        <position position="46"/>
    </location>
    <ligand>
        <name>FMN</name>
        <dbReference type="ChEBI" id="CHEBI:58210"/>
        <note>ligand shared between dimeric partners</note>
    </ligand>
</feature>
<protein>
    <recommendedName>
        <fullName evidence="7">Putative NAD(P)H nitroreductase</fullName>
        <ecNumber evidence="7">1.-.-.-</ecNumber>
    </recommendedName>
</protein>
<feature type="binding site" description="in other chain" evidence="8">
    <location>
        <begin position="142"/>
        <end position="144"/>
    </location>
    <ligand>
        <name>FMN</name>
        <dbReference type="ChEBI" id="CHEBI:58210"/>
        <note>ligand shared between dimeric partners</note>
    </ligand>
</feature>
<evidence type="ECO:0000256" key="6">
    <source>
        <dbReference type="ARBA" id="ARBA00023027"/>
    </source>
</evidence>
<dbReference type="Gene3D" id="3.40.109.10">
    <property type="entry name" value="NADH Oxidase"/>
    <property type="match status" value="1"/>
</dbReference>
<feature type="domain" description="Nitroreductase" evidence="9">
    <location>
        <begin position="15"/>
        <end position="173"/>
    </location>
</feature>
<evidence type="ECO:0000256" key="5">
    <source>
        <dbReference type="ARBA" id="ARBA00023002"/>
    </source>
</evidence>
<keyword evidence="5 7" id="KW-0560">Oxidoreductase</keyword>
<sequence length="194" mass="21749">MIAEPPNLLATFQARRTVDLAALRPDPIPHGTVLRLLEAANWAPSHGRTEPWRFAVFTGEGRRVLSDALATSLALIKGEPQADPEVVRAQRERQLLAPVWLAVAAEPAEKPKMPLHEEQWATVCAVQNLLLAARALGIASKWITNAPSMHEHTRKRLHFSERAHMMGLIYLGYPAGEWPQGERRAVEEKVRWVE</sequence>
<dbReference type="STRING" id="695939.SAMN00790413_02480"/>
<dbReference type="Pfam" id="PF00881">
    <property type="entry name" value="Nitroreductase"/>
    <property type="match status" value="1"/>
</dbReference>
<comment type="similarity">
    <text evidence="1 7">Belongs to the nitroreductase family.</text>
</comment>
<organism evidence="10 11">
    <name type="scientific">Deinococcus hopiensis KR-140</name>
    <dbReference type="NCBI Taxonomy" id="695939"/>
    <lineage>
        <taxon>Bacteria</taxon>
        <taxon>Thermotogati</taxon>
        <taxon>Deinococcota</taxon>
        <taxon>Deinococci</taxon>
        <taxon>Deinococcales</taxon>
        <taxon>Deinococcaceae</taxon>
        <taxon>Deinococcus</taxon>
    </lineage>
</organism>
<dbReference type="SUPFAM" id="SSF55469">
    <property type="entry name" value="FMN-dependent nitroreductase-like"/>
    <property type="match status" value="1"/>
</dbReference>
<dbReference type="PANTHER" id="PTHR43821">
    <property type="entry name" value="NAD(P)H NITROREDUCTASE YDJA-RELATED"/>
    <property type="match status" value="1"/>
</dbReference>
<evidence type="ECO:0000256" key="2">
    <source>
        <dbReference type="ARBA" id="ARBA00022630"/>
    </source>
</evidence>
<evidence type="ECO:0000256" key="7">
    <source>
        <dbReference type="PIRNR" id="PIRNR000232"/>
    </source>
</evidence>
<keyword evidence="3 7" id="KW-0288">FMN</keyword>
<comment type="cofactor">
    <cofactor evidence="8">
        <name>FMN</name>
        <dbReference type="ChEBI" id="CHEBI:58210"/>
    </cofactor>
    <text evidence="8">Binds 1 FMN per subunit.</text>
</comment>
<dbReference type="PIRSF" id="PIRSF000232">
    <property type="entry name" value="YdjA"/>
    <property type="match status" value="1"/>
</dbReference>
<keyword evidence="6 7" id="KW-0520">NAD</keyword>
<dbReference type="CDD" id="cd02135">
    <property type="entry name" value="YdjA-like"/>
    <property type="match status" value="1"/>
</dbReference>
<evidence type="ECO:0000256" key="1">
    <source>
        <dbReference type="ARBA" id="ARBA00007118"/>
    </source>
</evidence>
<evidence type="ECO:0000256" key="3">
    <source>
        <dbReference type="ARBA" id="ARBA00022643"/>
    </source>
</evidence>
<dbReference type="InterPro" id="IPR029479">
    <property type="entry name" value="Nitroreductase"/>
</dbReference>
<dbReference type="InterPro" id="IPR052530">
    <property type="entry name" value="NAD(P)H_nitroreductase"/>
</dbReference>
<accession>A0A1W1VP20</accession>
<evidence type="ECO:0000256" key="4">
    <source>
        <dbReference type="ARBA" id="ARBA00022857"/>
    </source>
</evidence>
<dbReference type="PANTHER" id="PTHR43821:SF1">
    <property type="entry name" value="NAD(P)H NITROREDUCTASE YDJA-RELATED"/>
    <property type="match status" value="1"/>
</dbReference>
<keyword evidence="11" id="KW-1185">Reference proteome</keyword>
<name>A0A1W1VP20_9DEIO</name>
<dbReference type="AlphaFoldDB" id="A0A1W1VP20"/>
<evidence type="ECO:0000313" key="11">
    <source>
        <dbReference type="Proteomes" id="UP000192582"/>
    </source>
</evidence>
<dbReference type="Proteomes" id="UP000192582">
    <property type="component" value="Unassembled WGS sequence"/>
</dbReference>
<dbReference type="GO" id="GO:0016491">
    <property type="term" value="F:oxidoreductase activity"/>
    <property type="evidence" value="ECO:0007669"/>
    <property type="project" value="UniProtKB-UniRule"/>
</dbReference>
<keyword evidence="2 7" id="KW-0285">Flavoprotein</keyword>
<reference evidence="10 11" key="1">
    <citation type="submission" date="2017-04" db="EMBL/GenBank/DDBJ databases">
        <authorList>
            <person name="Afonso C.L."/>
            <person name="Miller P.J."/>
            <person name="Scott M.A."/>
            <person name="Spackman E."/>
            <person name="Goraichik I."/>
            <person name="Dimitrov K.M."/>
            <person name="Suarez D.L."/>
            <person name="Swayne D.E."/>
        </authorList>
    </citation>
    <scope>NUCLEOTIDE SEQUENCE [LARGE SCALE GENOMIC DNA]</scope>
    <source>
        <strain evidence="10 11">KR-140</strain>
    </source>
</reference>
<dbReference type="RefSeq" id="WP_245808476.1">
    <property type="nucleotide sequence ID" value="NZ_FWWU01000009.1"/>
</dbReference>
<evidence type="ECO:0000259" key="9">
    <source>
        <dbReference type="Pfam" id="PF00881"/>
    </source>
</evidence>
<feature type="binding site" description="in other chain" evidence="8">
    <location>
        <begin position="15"/>
        <end position="17"/>
    </location>
    <ligand>
        <name>FMN</name>
        <dbReference type="ChEBI" id="CHEBI:58210"/>
        <note>ligand shared between dimeric partners</note>
    </ligand>
</feature>
<dbReference type="InterPro" id="IPR026021">
    <property type="entry name" value="YdjA-like"/>
</dbReference>
<evidence type="ECO:0000313" key="10">
    <source>
        <dbReference type="EMBL" id="SMB94674.1"/>
    </source>
</evidence>